<dbReference type="PANTHER" id="PTHR33927">
    <property type="entry name" value="TRANSMEMBRANE PROTEIN"/>
    <property type="match status" value="1"/>
</dbReference>
<reference evidence="2 3" key="1">
    <citation type="submission" date="2019-01" db="EMBL/GenBank/DDBJ databases">
        <title>Sequencing of cultivated peanut Arachis hypogaea provides insights into genome evolution and oil improvement.</title>
        <authorList>
            <person name="Chen X."/>
        </authorList>
    </citation>
    <scope>NUCLEOTIDE SEQUENCE [LARGE SCALE GENOMIC DNA]</scope>
    <source>
        <strain evidence="3">cv. Fuhuasheng</strain>
        <tissue evidence="2">Leaves</tissue>
    </source>
</reference>
<dbReference type="EMBL" id="SDMP01000018">
    <property type="protein sequence ID" value="RYQ94461.1"/>
    <property type="molecule type" value="Genomic_DNA"/>
</dbReference>
<comment type="caution">
    <text evidence="2">The sequence shown here is derived from an EMBL/GenBank/DDBJ whole genome shotgun (WGS) entry which is preliminary data.</text>
</comment>
<organism evidence="2 3">
    <name type="scientific">Arachis hypogaea</name>
    <name type="common">Peanut</name>
    <dbReference type="NCBI Taxonomy" id="3818"/>
    <lineage>
        <taxon>Eukaryota</taxon>
        <taxon>Viridiplantae</taxon>
        <taxon>Streptophyta</taxon>
        <taxon>Embryophyta</taxon>
        <taxon>Tracheophyta</taxon>
        <taxon>Spermatophyta</taxon>
        <taxon>Magnoliopsida</taxon>
        <taxon>eudicotyledons</taxon>
        <taxon>Gunneridae</taxon>
        <taxon>Pentapetalae</taxon>
        <taxon>rosids</taxon>
        <taxon>fabids</taxon>
        <taxon>Fabales</taxon>
        <taxon>Fabaceae</taxon>
        <taxon>Papilionoideae</taxon>
        <taxon>50 kb inversion clade</taxon>
        <taxon>dalbergioids sensu lato</taxon>
        <taxon>Dalbergieae</taxon>
        <taxon>Pterocarpus clade</taxon>
        <taxon>Arachis</taxon>
    </lineage>
</organism>
<gene>
    <name evidence="2" type="ORF">Ahy_B08g089371</name>
</gene>
<dbReference type="AlphaFoldDB" id="A0A444XXG3"/>
<name>A0A444XXG3_ARAHY</name>
<accession>A0A444XXG3</accession>
<evidence type="ECO:0000256" key="1">
    <source>
        <dbReference type="SAM" id="MobiDB-lite"/>
    </source>
</evidence>
<evidence type="ECO:0000313" key="2">
    <source>
        <dbReference type="EMBL" id="RYQ94461.1"/>
    </source>
</evidence>
<feature type="region of interest" description="Disordered" evidence="1">
    <location>
        <begin position="24"/>
        <end position="45"/>
    </location>
</feature>
<dbReference type="PANTHER" id="PTHR33927:SF1">
    <property type="entry name" value="TRANSMEMBRANE PROTEIN"/>
    <property type="match status" value="1"/>
</dbReference>
<keyword evidence="3" id="KW-1185">Reference proteome</keyword>
<sequence>MTTVKTKKEWRLILRGIVCEAHHSRKVSKTTEPPTAIHSSRDHHRVLHPPLPPISRFEKPPSHPQPSTAAATTTAFCFYLSPPPRRQKSPTPRLHSPPAEVCVLWVTKGVEQNFGKEIKEMMSGHSKEKVIVHDTAVLGRPNVSEMSVNAANNFGAQVVIVTSNPQGSRDVVNACKANGIAAFGPIWDSYV</sequence>
<proteinExistence type="predicted"/>
<protein>
    <submittedName>
        <fullName evidence="2">Uncharacterized protein</fullName>
    </submittedName>
</protein>
<dbReference type="STRING" id="3818.A0A444XXG3"/>
<dbReference type="Proteomes" id="UP000289738">
    <property type="component" value="Chromosome B08"/>
</dbReference>
<dbReference type="InterPro" id="IPR052979">
    <property type="entry name" value="Adenylate-forming_domain"/>
</dbReference>
<evidence type="ECO:0000313" key="3">
    <source>
        <dbReference type="Proteomes" id="UP000289738"/>
    </source>
</evidence>